<gene>
    <name evidence="1" type="ORF">Pint_06082</name>
</gene>
<accession>A0ACC0Z980</accession>
<reference evidence="2" key="1">
    <citation type="journal article" date="2023" name="G3 (Bethesda)">
        <title>Genome assembly and association tests identify interacting loci associated with vigor, precocity, and sex in interspecific pistachio rootstocks.</title>
        <authorList>
            <person name="Palmer W."/>
            <person name="Jacygrad E."/>
            <person name="Sagayaradj S."/>
            <person name="Cavanaugh K."/>
            <person name="Han R."/>
            <person name="Bertier L."/>
            <person name="Beede B."/>
            <person name="Kafkas S."/>
            <person name="Golino D."/>
            <person name="Preece J."/>
            <person name="Michelmore R."/>
        </authorList>
    </citation>
    <scope>NUCLEOTIDE SEQUENCE [LARGE SCALE GENOMIC DNA]</scope>
</reference>
<evidence type="ECO:0000313" key="2">
    <source>
        <dbReference type="Proteomes" id="UP001163603"/>
    </source>
</evidence>
<sequence>MVYSLIFATCLLSLLFSPCLCSYLGDQKKDKINGLPGQPGNVDFNQYSGFITVNQQAGRALFYWLIESPASRGAQSRPLVLWLNGGHGCSSVAYGASEEIGPFHIRPDGKTLYLNRYAWNKLANLLFLESPAGVGFSFTNTSSDLYTAGDQRTAEDAYAFLVNWFERFPQYKHRDFYIAGESYAGHYVPQLSQIVYQKNKGIANPEINFKGFMVGNAVTDAYHDNVGTFEYWWTHGLISDSTYRSLRAACESGSFVHQSMECIKARKDARREQGNIDPYSIFT</sequence>
<protein>
    <submittedName>
        <fullName evidence="1">Uncharacterized protein</fullName>
    </submittedName>
</protein>
<organism evidence="1 2">
    <name type="scientific">Pistacia integerrima</name>
    <dbReference type="NCBI Taxonomy" id="434235"/>
    <lineage>
        <taxon>Eukaryota</taxon>
        <taxon>Viridiplantae</taxon>
        <taxon>Streptophyta</taxon>
        <taxon>Embryophyta</taxon>
        <taxon>Tracheophyta</taxon>
        <taxon>Spermatophyta</taxon>
        <taxon>Magnoliopsida</taxon>
        <taxon>eudicotyledons</taxon>
        <taxon>Gunneridae</taxon>
        <taxon>Pentapetalae</taxon>
        <taxon>rosids</taxon>
        <taxon>malvids</taxon>
        <taxon>Sapindales</taxon>
        <taxon>Anacardiaceae</taxon>
        <taxon>Pistacia</taxon>
    </lineage>
</organism>
<comment type="caution">
    <text evidence="1">The sequence shown here is derived from an EMBL/GenBank/DDBJ whole genome shotgun (WGS) entry which is preliminary data.</text>
</comment>
<proteinExistence type="predicted"/>
<name>A0ACC0Z980_9ROSI</name>
<dbReference type="Proteomes" id="UP001163603">
    <property type="component" value="Chromosome 3"/>
</dbReference>
<keyword evidence="2" id="KW-1185">Reference proteome</keyword>
<evidence type="ECO:0000313" key="1">
    <source>
        <dbReference type="EMBL" id="KAJ0046879.1"/>
    </source>
</evidence>
<dbReference type="EMBL" id="CM047738">
    <property type="protein sequence ID" value="KAJ0046879.1"/>
    <property type="molecule type" value="Genomic_DNA"/>
</dbReference>